<evidence type="ECO:0000256" key="2">
    <source>
        <dbReference type="ARBA" id="ARBA00023125"/>
    </source>
</evidence>
<dbReference type="SUPFAM" id="SSF46689">
    <property type="entry name" value="Homeodomain-like"/>
    <property type="match status" value="2"/>
</dbReference>
<dbReference type="PROSITE" id="PS00041">
    <property type="entry name" value="HTH_ARAC_FAMILY_1"/>
    <property type="match status" value="1"/>
</dbReference>
<dbReference type="EMBL" id="AP019400">
    <property type="protein sequence ID" value="BBI30832.1"/>
    <property type="molecule type" value="Genomic_DNA"/>
</dbReference>
<dbReference type="Pfam" id="PF12833">
    <property type="entry name" value="HTH_18"/>
    <property type="match status" value="1"/>
</dbReference>
<dbReference type="RefSeq" id="WP_162309242.1">
    <property type="nucleotide sequence ID" value="NZ_AP019400.1"/>
</dbReference>
<keyword evidence="2" id="KW-0238">DNA-binding</keyword>
<evidence type="ECO:0000313" key="6">
    <source>
        <dbReference type="Proteomes" id="UP000289856"/>
    </source>
</evidence>
<dbReference type="Gene3D" id="1.10.10.60">
    <property type="entry name" value="Homeodomain-like"/>
    <property type="match status" value="2"/>
</dbReference>
<protein>
    <submittedName>
        <fullName evidence="5">AraC family transcriptional regulator</fullName>
    </submittedName>
</protein>
<organism evidence="5 6">
    <name type="scientific">Cohnella abietis</name>
    <dbReference type="NCBI Taxonomy" id="2507935"/>
    <lineage>
        <taxon>Bacteria</taxon>
        <taxon>Bacillati</taxon>
        <taxon>Bacillota</taxon>
        <taxon>Bacilli</taxon>
        <taxon>Bacillales</taxon>
        <taxon>Paenibacillaceae</taxon>
        <taxon>Cohnella</taxon>
    </lineage>
</organism>
<sequence length="316" mass="36317">MNRRDYISRINKVMNYIDNHLEEDLSLASLSRIAAFSPFHFHRIFKAIVGENVNEFVKRIRIEKSAHYLENRSDLSITDIASACGFTSLSTFSRAFSEHFEVSARDYRKNRQHSKNSQVYRKKGQEVLGVESYSEYVATGVSDQMSVEQVRIERLPELHVAYVRNRFGFSKGIFSKEIVDSFSKTEAWLRQNNLDLRKSIEIGITYDNPDITENEKCRYDAAFTIPAELTDSLDHEEVGIQDVPGGLYAVYTIRLTNVSSEEEVIAQLGHVVDYMYGRWLPDSDYLLANRPCLEIYHTELQGAVVILDFCLPVEKG</sequence>
<dbReference type="GO" id="GO:0003700">
    <property type="term" value="F:DNA-binding transcription factor activity"/>
    <property type="evidence" value="ECO:0007669"/>
    <property type="project" value="InterPro"/>
</dbReference>
<dbReference type="InterPro" id="IPR018060">
    <property type="entry name" value="HTH_AraC"/>
</dbReference>
<reference evidence="5 6" key="1">
    <citation type="submission" date="2019-01" db="EMBL/GenBank/DDBJ databases">
        <title>Complete genome sequence of Cohnella hallensis HS21 isolated from Korean fir (Abies koreana) rhizospheric soil.</title>
        <authorList>
            <person name="Jiang L."/>
            <person name="Kang S.W."/>
            <person name="Kim S."/>
            <person name="Jung J."/>
            <person name="Kim C.Y."/>
            <person name="Kim D.H."/>
            <person name="Kim S.W."/>
            <person name="Lee J."/>
        </authorList>
    </citation>
    <scope>NUCLEOTIDE SEQUENCE [LARGE SCALE GENOMIC DNA]</scope>
    <source>
        <strain evidence="5 6">HS21</strain>
    </source>
</reference>
<evidence type="ECO:0000256" key="1">
    <source>
        <dbReference type="ARBA" id="ARBA00023015"/>
    </source>
</evidence>
<dbReference type="SUPFAM" id="SSF55136">
    <property type="entry name" value="Probable bacterial effector-binding domain"/>
    <property type="match status" value="1"/>
</dbReference>
<dbReference type="AlphaFoldDB" id="A0A3T1CY94"/>
<keyword evidence="3" id="KW-0804">Transcription</keyword>
<keyword evidence="1" id="KW-0805">Transcription regulation</keyword>
<dbReference type="Proteomes" id="UP000289856">
    <property type="component" value="Chromosome"/>
</dbReference>
<dbReference type="InterPro" id="IPR011256">
    <property type="entry name" value="Reg_factor_effector_dom_sf"/>
</dbReference>
<dbReference type="Pfam" id="PF06445">
    <property type="entry name" value="GyrI-like"/>
    <property type="match status" value="1"/>
</dbReference>
<dbReference type="SMART" id="SM00342">
    <property type="entry name" value="HTH_ARAC"/>
    <property type="match status" value="1"/>
</dbReference>
<keyword evidence="6" id="KW-1185">Reference proteome</keyword>
<dbReference type="InterPro" id="IPR050908">
    <property type="entry name" value="SmbC-like"/>
</dbReference>
<name>A0A3T1CY94_9BACL</name>
<dbReference type="InterPro" id="IPR010499">
    <property type="entry name" value="AraC_E-bd"/>
</dbReference>
<dbReference type="PANTHER" id="PTHR40055">
    <property type="entry name" value="TRANSCRIPTIONAL REGULATOR YGIV-RELATED"/>
    <property type="match status" value="1"/>
</dbReference>
<accession>A0A3T1CY94</accession>
<dbReference type="PANTHER" id="PTHR40055:SF1">
    <property type="entry name" value="TRANSCRIPTIONAL REGULATOR YGIV-RELATED"/>
    <property type="match status" value="1"/>
</dbReference>
<feature type="domain" description="HTH araC/xylS-type" evidence="4">
    <location>
        <begin position="11"/>
        <end position="110"/>
    </location>
</feature>
<evidence type="ECO:0000259" key="4">
    <source>
        <dbReference type="PROSITE" id="PS01124"/>
    </source>
</evidence>
<evidence type="ECO:0000313" key="5">
    <source>
        <dbReference type="EMBL" id="BBI30832.1"/>
    </source>
</evidence>
<dbReference type="Gene3D" id="3.20.80.10">
    <property type="entry name" value="Regulatory factor, effector binding domain"/>
    <property type="match status" value="1"/>
</dbReference>
<dbReference type="InterPro" id="IPR029442">
    <property type="entry name" value="GyrI-like"/>
</dbReference>
<dbReference type="PROSITE" id="PS01124">
    <property type="entry name" value="HTH_ARAC_FAMILY_2"/>
    <property type="match status" value="1"/>
</dbReference>
<proteinExistence type="predicted"/>
<gene>
    <name evidence="5" type="ORF">KCTCHS21_02310</name>
</gene>
<evidence type="ECO:0000256" key="3">
    <source>
        <dbReference type="ARBA" id="ARBA00023163"/>
    </source>
</evidence>
<dbReference type="InterPro" id="IPR018062">
    <property type="entry name" value="HTH_AraC-typ_CS"/>
</dbReference>
<dbReference type="SMART" id="SM00871">
    <property type="entry name" value="AraC_E_bind"/>
    <property type="match status" value="1"/>
</dbReference>
<dbReference type="InterPro" id="IPR009057">
    <property type="entry name" value="Homeodomain-like_sf"/>
</dbReference>
<dbReference type="KEGG" id="cohn:KCTCHS21_02310"/>
<dbReference type="GO" id="GO:0043565">
    <property type="term" value="F:sequence-specific DNA binding"/>
    <property type="evidence" value="ECO:0007669"/>
    <property type="project" value="InterPro"/>
</dbReference>